<protein>
    <recommendedName>
        <fullName evidence="2">SpoVT-AbrB domain-containing protein</fullName>
    </recommendedName>
</protein>
<keyword evidence="1" id="KW-0238">DNA-binding</keyword>
<dbReference type="NCBIfam" id="TIGR01439">
    <property type="entry name" value="lp_hng_hel_AbrB"/>
    <property type="match status" value="1"/>
</dbReference>
<reference evidence="3 4" key="1">
    <citation type="journal article" date="2017" name="Nature">
        <title>Atmospheric trace gases support primary production in Antarctic desert surface soil.</title>
        <authorList>
            <person name="Ji M."/>
            <person name="Greening C."/>
            <person name="Vanwonterghem I."/>
            <person name="Carere C.R."/>
            <person name="Bay S.K."/>
            <person name="Steen J.A."/>
            <person name="Montgomery K."/>
            <person name="Lines T."/>
            <person name="Beardall J."/>
            <person name="van Dorst J."/>
            <person name="Snape I."/>
            <person name="Stott M.B."/>
            <person name="Hugenholtz P."/>
            <person name="Ferrari B.C."/>
        </authorList>
    </citation>
    <scope>NUCLEOTIDE SEQUENCE [LARGE SCALE GENOMIC DNA]</scope>
    <source>
        <strain evidence="3">RRmetagenome_bin12</strain>
    </source>
</reference>
<dbReference type="GO" id="GO:0003677">
    <property type="term" value="F:DNA binding"/>
    <property type="evidence" value="ECO:0007669"/>
    <property type="project" value="UniProtKB-UniRule"/>
</dbReference>
<dbReference type="AlphaFoldDB" id="A0A2W6A809"/>
<evidence type="ECO:0000313" key="4">
    <source>
        <dbReference type="Proteomes" id="UP000248724"/>
    </source>
</evidence>
<sequence>MSRTKLLVDINEQGRMTLPIKAREALGIEGRSQVEIEVEGDELRVRPTVTVAREDAWAYTKEHVARVRAALDDVQAGRVVSLSRQELEELASS</sequence>
<dbReference type="SUPFAM" id="SSF89447">
    <property type="entry name" value="AbrB/MazE/MraZ-like"/>
    <property type="match status" value="1"/>
</dbReference>
<dbReference type="Pfam" id="PF04014">
    <property type="entry name" value="MazE_antitoxin"/>
    <property type="match status" value="1"/>
</dbReference>
<evidence type="ECO:0000259" key="2">
    <source>
        <dbReference type="PROSITE" id="PS51740"/>
    </source>
</evidence>
<evidence type="ECO:0000256" key="1">
    <source>
        <dbReference type="PROSITE-ProRule" id="PRU01076"/>
    </source>
</evidence>
<dbReference type="Proteomes" id="UP000248724">
    <property type="component" value="Unassembled WGS sequence"/>
</dbReference>
<name>A0A2W6A809_9BACT</name>
<proteinExistence type="predicted"/>
<dbReference type="InterPro" id="IPR037914">
    <property type="entry name" value="SpoVT-AbrB_sf"/>
</dbReference>
<dbReference type="EMBL" id="QHBU01000196">
    <property type="protein sequence ID" value="PZR79634.1"/>
    <property type="molecule type" value="Genomic_DNA"/>
</dbReference>
<dbReference type="SMART" id="SM00966">
    <property type="entry name" value="SpoVT_AbrB"/>
    <property type="match status" value="1"/>
</dbReference>
<dbReference type="Gene3D" id="2.10.260.10">
    <property type="match status" value="1"/>
</dbReference>
<feature type="domain" description="SpoVT-AbrB" evidence="2">
    <location>
        <begin position="5"/>
        <end position="50"/>
    </location>
</feature>
<comment type="caution">
    <text evidence="3">The sequence shown here is derived from an EMBL/GenBank/DDBJ whole genome shotgun (WGS) entry which is preliminary data.</text>
</comment>
<organism evidence="3 4">
    <name type="scientific">Candidatus Aeolococcus gillhamiae</name>
    <dbReference type="NCBI Taxonomy" id="3127015"/>
    <lineage>
        <taxon>Bacteria</taxon>
        <taxon>Bacillati</taxon>
        <taxon>Candidatus Dormiibacterota</taxon>
        <taxon>Candidatus Dormibacteria</taxon>
        <taxon>Candidatus Aeolococcales</taxon>
        <taxon>Candidatus Aeolococcaceae</taxon>
        <taxon>Candidatus Aeolococcus</taxon>
    </lineage>
</organism>
<gene>
    <name evidence="3" type="ORF">DLM65_10195</name>
</gene>
<evidence type="ECO:0000313" key="3">
    <source>
        <dbReference type="EMBL" id="PZR79634.1"/>
    </source>
</evidence>
<accession>A0A2W6A809</accession>
<dbReference type="PROSITE" id="PS51740">
    <property type="entry name" value="SPOVT_ABRB"/>
    <property type="match status" value="1"/>
</dbReference>
<dbReference type="InterPro" id="IPR007159">
    <property type="entry name" value="SpoVT-AbrB_dom"/>
</dbReference>